<evidence type="ECO:0000256" key="1">
    <source>
        <dbReference type="ARBA" id="ARBA00022553"/>
    </source>
</evidence>
<keyword evidence="3" id="KW-0805">Transcription regulation</keyword>
<evidence type="ECO:0000259" key="8">
    <source>
        <dbReference type="PROSITE" id="PS50110"/>
    </source>
</evidence>
<dbReference type="SUPFAM" id="SSF52172">
    <property type="entry name" value="CheY-like"/>
    <property type="match status" value="1"/>
</dbReference>
<dbReference type="HOGENOM" id="CLU_000445_30_1_4"/>
<accession>F6G5X2</accession>
<reference evidence="10 11" key="1">
    <citation type="journal article" date="2011" name="J. Bacteriol.">
        <title>Complete genome sequence of the plant pathogen Ralstonia solanacearum strain Po82.</title>
        <authorList>
            <person name="Xu J."/>
            <person name="Zheng H.J."/>
            <person name="Liu L."/>
            <person name="Pan Z.C."/>
            <person name="Prior P."/>
            <person name="Tang B."/>
            <person name="Xu J.S."/>
            <person name="Zhang H."/>
            <person name="Tian Q."/>
            <person name="Zhang L.Q."/>
            <person name="Feng J."/>
        </authorList>
    </citation>
    <scope>NUCLEOTIDE SEQUENCE [LARGE SCALE GENOMIC DNA]</scope>
    <source>
        <strain evidence="10 11">Po82</strain>
    </source>
</reference>
<keyword evidence="2" id="KW-0902">Two-component regulatory system</keyword>
<dbReference type="InterPro" id="IPR001867">
    <property type="entry name" value="OmpR/PhoB-type_DNA-bd"/>
</dbReference>
<name>F6G5X2_RALS8</name>
<sequence length="303" mass="33195">MYNHQRIRLGQCRRLGTQPQFLALRGRTGTPVIDGGFQVGDREQGIGHAAIVAPPPRPGPPLSSRHVMRILLIEDDRAIASGIHAGLTQAGHRVLAVHDGVFAAEHLARQSHDLVILDLGLPGIDGMTLLSQYRARDRGTPVLILTARDSLQDKVDGLNTGADDYLLKPFEMLELVARVQALLRRRGDNGEPMPRPDIVVGRLRLSGAERRIFVDAAALELSPREFAVLELLMLRQGRVVSKVQLQDHLASFGHALGEAGHDVVGDTAIEVYVHHVRRKIEQTEAEIVTVRGFGYLLQARAAA</sequence>
<dbReference type="CDD" id="cd17624">
    <property type="entry name" value="REC_OmpR_PmrA-like"/>
    <property type="match status" value="1"/>
</dbReference>
<dbReference type="InterPro" id="IPR011006">
    <property type="entry name" value="CheY-like_superfamily"/>
</dbReference>
<dbReference type="EMBL" id="CP002819">
    <property type="protein sequence ID" value="AEG67388.1"/>
    <property type="molecule type" value="Genomic_DNA"/>
</dbReference>
<evidence type="ECO:0000313" key="10">
    <source>
        <dbReference type="EMBL" id="AEG67388.1"/>
    </source>
</evidence>
<dbReference type="SUPFAM" id="SSF46894">
    <property type="entry name" value="C-terminal effector domain of the bipartite response regulators"/>
    <property type="match status" value="1"/>
</dbReference>
<gene>
    <name evidence="10" type="ordered locus">RSPO_c00084</name>
</gene>
<evidence type="ECO:0000256" key="2">
    <source>
        <dbReference type="ARBA" id="ARBA00023012"/>
    </source>
</evidence>
<protein>
    <submittedName>
        <fullName evidence="10">Transcriptional regulatory protein</fullName>
    </submittedName>
</protein>
<dbReference type="AlphaFoldDB" id="F6G5X2"/>
<organism evidence="10 11">
    <name type="scientific">Ralstonia solanacearum (strain Po82)</name>
    <dbReference type="NCBI Taxonomy" id="1031711"/>
    <lineage>
        <taxon>Bacteria</taxon>
        <taxon>Pseudomonadati</taxon>
        <taxon>Pseudomonadota</taxon>
        <taxon>Betaproteobacteria</taxon>
        <taxon>Burkholderiales</taxon>
        <taxon>Burkholderiaceae</taxon>
        <taxon>Ralstonia</taxon>
        <taxon>Ralstonia solanacearum species complex</taxon>
    </lineage>
</organism>
<feature type="DNA-binding region" description="OmpR/PhoB-type" evidence="7">
    <location>
        <begin position="195"/>
        <end position="299"/>
    </location>
</feature>
<dbReference type="PANTHER" id="PTHR48111">
    <property type="entry name" value="REGULATOR OF RPOS"/>
    <property type="match status" value="1"/>
</dbReference>
<evidence type="ECO:0000259" key="9">
    <source>
        <dbReference type="PROSITE" id="PS51755"/>
    </source>
</evidence>
<dbReference type="CDD" id="cd00383">
    <property type="entry name" value="trans_reg_C"/>
    <property type="match status" value="1"/>
</dbReference>
<dbReference type="GO" id="GO:0006355">
    <property type="term" value="P:regulation of DNA-templated transcription"/>
    <property type="evidence" value="ECO:0007669"/>
    <property type="project" value="InterPro"/>
</dbReference>
<evidence type="ECO:0000256" key="7">
    <source>
        <dbReference type="PROSITE-ProRule" id="PRU01091"/>
    </source>
</evidence>
<keyword evidence="1 6" id="KW-0597">Phosphoprotein</keyword>
<dbReference type="PANTHER" id="PTHR48111:SF1">
    <property type="entry name" value="TWO-COMPONENT RESPONSE REGULATOR ORR33"/>
    <property type="match status" value="1"/>
</dbReference>
<dbReference type="PROSITE" id="PS50110">
    <property type="entry name" value="RESPONSE_REGULATORY"/>
    <property type="match status" value="1"/>
</dbReference>
<dbReference type="GO" id="GO:0005829">
    <property type="term" value="C:cytosol"/>
    <property type="evidence" value="ECO:0007669"/>
    <property type="project" value="TreeGrafter"/>
</dbReference>
<evidence type="ECO:0000256" key="5">
    <source>
        <dbReference type="ARBA" id="ARBA00023163"/>
    </source>
</evidence>
<evidence type="ECO:0000256" key="3">
    <source>
        <dbReference type="ARBA" id="ARBA00023015"/>
    </source>
</evidence>
<dbReference type="GO" id="GO:0000156">
    <property type="term" value="F:phosphorelay response regulator activity"/>
    <property type="evidence" value="ECO:0007669"/>
    <property type="project" value="TreeGrafter"/>
</dbReference>
<evidence type="ECO:0000256" key="6">
    <source>
        <dbReference type="PROSITE-ProRule" id="PRU00169"/>
    </source>
</evidence>
<dbReference type="eggNOG" id="COG0745">
    <property type="taxonomic scope" value="Bacteria"/>
</dbReference>
<dbReference type="Gene3D" id="6.10.250.690">
    <property type="match status" value="1"/>
</dbReference>
<keyword evidence="4 7" id="KW-0238">DNA-binding</keyword>
<dbReference type="Gene3D" id="3.40.50.2300">
    <property type="match status" value="1"/>
</dbReference>
<feature type="domain" description="OmpR/PhoB-type" evidence="9">
    <location>
        <begin position="195"/>
        <end position="299"/>
    </location>
</feature>
<feature type="domain" description="Response regulatory" evidence="8">
    <location>
        <begin position="69"/>
        <end position="183"/>
    </location>
</feature>
<dbReference type="PATRIC" id="fig|1031711.3.peg.83"/>
<dbReference type="InterPro" id="IPR016032">
    <property type="entry name" value="Sig_transdc_resp-reg_C-effctor"/>
</dbReference>
<proteinExistence type="predicted"/>
<dbReference type="InterPro" id="IPR039420">
    <property type="entry name" value="WalR-like"/>
</dbReference>
<dbReference type="Proteomes" id="UP000007953">
    <property type="component" value="Chromosome"/>
</dbReference>
<dbReference type="GO" id="GO:0032993">
    <property type="term" value="C:protein-DNA complex"/>
    <property type="evidence" value="ECO:0007669"/>
    <property type="project" value="TreeGrafter"/>
</dbReference>
<evidence type="ECO:0000256" key="4">
    <source>
        <dbReference type="ARBA" id="ARBA00023125"/>
    </source>
</evidence>
<dbReference type="KEGG" id="rsn:RSPO_c00084"/>
<dbReference type="Gene3D" id="1.10.10.10">
    <property type="entry name" value="Winged helix-like DNA-binding domain superfamily/Winged helix DNA-binding domain"/>
    <property type="match status" value="1"/>
</dbReference>
<dbReference type="InterPro" id="IPR036388">
    <property type="entry name" value="WH-like_DNA-bd_sf"/>
</dbReference>
<keyword evidence="5" id="KW-0804">Transcription</keyword>
<dbReference type="PROSITE" id="PS51755">
    <property type="entry name" value="OMPR_PHOB"/>
    <property type="match status" value="1"/>
</dbReference>
<dbReference type="GO" id="GO:0000976">
    <property type="term" value="F:transcription cis-regulatory region binding"/>
    <property type="evidence" value="ECO:0007669"/>
    <property type="project" value="TreeGrafter"/>
</dbReference>
<dbReference type="SMART" id="SM00448">
    <property type="entry name" value="REC"/>
    <property type="match status" value="1"/>
</dbReference>
<dbReference type="SMART" id="SM00862">
    <property type="entry name" value="Trans_reg_C"/>
    <property type="match status" value="1"/>
</dbReference>
<dbReference type="Pfam" id="PF00072">
    <property type="entry name" value="Response_reg"/>
    <property type="match status" value="1"/>
</dbReference>
<feature type="modified residue" description="4-aspartylphosphate" evidence="6">
    <location>
        <position position="118"/>
    </location>
</feature>
<dbReference type="InterPro" id="IPR001789">
    <property type="entry name" value="Sig_transdc_resp-reg_receiver"/>
</dbReference>
<dbReference type="Pfam" id="PF00486">
    <property type="entry name" value="Trans_reg_C"/>
    <property type="match status" value="1"/>
</dbReference>
<evidence type="ECO:0000313" key="11">
    <source>
        <dbReference type="Proteomes" id="UP000007953"/>
    </source>
</evidence>